<evidence type="ECO:0000313" key="1">
    <source>
        <dbReference type="EMBL" id="ATY85830.1"/>
    </source>
</evidence>
<proteinExistence type="predicted"/>
<organism evidence="1 2">
    <name type="scientific">Kyrpidia spormannii</name>
    <dbReference type="NCBI Taxonomy" id="2055160"/>
    <lineage>
        <taxon>Bacteria</taxon>
        <taxon>Bacillati</taxon>
        <taxon>Bacillota</taxon>
        <taxon>Bacilli</taxon>
        <taxon>Bacillales</taxon>
        <taxon>Alicyclobacillaceae</taxon>
        <taxon>Kyrpidia</taxon>
    </lineage>
</organism>
<name>A0A2K8NB35_9BACL</name>
<dbReference type="RefSeq" id="WP_100668588.1">
    <property type="nucleotide sequence ID" value="NZ_CP024955.1"/>
</dbReference>
<sequence>MEWTATRIQLHAMRRKLCRMLDECDPCEHQEYPQCMKCVHGNRMRELMNEIMKTQKRDREERRMLMSGT</sequence>
<keyword evidence="2" id="KW-1185">Reference proteome</keyword>
<evidence type="ECO:0000313" key="2">
    <source>
        <dbReference type="Proteomes" id="UP000231932"/>
    </source>
</evidence>
<protein>
    <submittedName>
        <fullName evidence="1">Uncharacterized protein</fullName>
    </submittedName>
</protein>
<dbReference type="EMBL" id="CP024955">
    <property type="protein sequence ID" value="ATY85830.1"/>
    <property type="molecule type" value="Genomic_DNA"/>
</dbReference>
<dbReference type="AlphaFoldDB" id="A0A2K8NB35"/>
<gene>
    <name evidence="1" type="ORF">CVV65_13580</name>
</gene>
<dbReference type="Proteomes" id="UP000231932">
    <property type="component" value="Chromosome"/>
</dbReference>
<dbReference type="KEGG" id="kyr:CVV65_13580"/>
<accession>A0A2K8NB35</accession>
<reference evidence="2" key="1">
    <citation type="submission" date="2017-11" db="EMBL/GenBank/DDBJ databases">
        <title>Complete Genome Sequence of Kyrpidia sp. Strain EA-1, a thermophilic, hydrogen-oxidizing Bacterium, isolated from the Azores.</title>
        <authorList>
            <person name="Reiner J.E."/>
            <person name="Lapp C.J."/>
            <person name="Bunk B."/>
            <person name="Gescher J."/>
        </authorList>
    </citation>
    <scope>NUCLEOTIDE SEQUENCE [LARGE SCALE GENOMIC DNA]</scope>
    <source>
        <strain evidence="2">EA-1</strain>
    </source>
</reference>